<keyword evidence="2" id="KW-0472">Membrane</keyword>
<gene>
    <name evidence="3" type="ORF">Q5H92_14840</name>
</gene>
<accession>A0ABT9ACS4</accession>
<evidence type="ECO:0000313" key="3">
    <source>
        <dbReference type="EMBL" id="MDO7847643.1"/>
    </source>
</evidence>
<feature type="coiled-coil region" evidence="1">
    <location>
        <begin position="127"/>
        <end position="161"/>
    </location>
</feature>
<comment type="caution">
    <text evidence="3">The sequence shown here is derived from an EMBL/GenBank/DDBJ whole genome shotgun (WGS) entry which is preliminary data.</text>
</comment>
<proteinExistence type="predicted"/>
<keyword evidence="2" id="KW-1133">Transmembrane helix</keyword>
<keyword evidence="4" id="KW-1185">Reference proteome</keyword>
<dbReference type="EMBL" id="JAUQSX010000007">
    <property type="protein sequence ID" value="MDO7847643.1"/>
    <property type="molecule type" value="Genomic_DNA"/>
</dbReference>
<keyword evidence="2" id="KW-0812">Transmembrane</keyword>
<evidence type="ECO:0008006" key="5">
    <source>
        <dbReference type="Google" id="ProtNLM"/>
    </source>
</evidence>
<reference evidence="3" key="1">
    <citation type="submission" date="2023-07" db="EMBL/GenBank/DDBJ databases">
        <authorList>
            <person name="Kim M.K."/>
        </authorList>
    </citation>
    <scope>NUCLEOTIDE SEQUENCE</scope>
    <source>
        <strain evidence="3">M29</strain>
    </source>
</reference>
<protein>
    <recommendedName>
        <fullName evidence="5">Chromosome partition protein Smc</fullName>
    </recommendedName>
</protein>
<dbReference type="Proteomes" id="UP001167796">
    <property type="component" value="Unassembled WGS sequence"/>
</dbReference>
<evidence type="ECO:0000256" key="1">
    <source>
        <dbReference type="SAM" id="Coils"/>
    </source>
</evidence>
<dbReference type="RefSeq" id="WP_305012321.1">
    <property type="nucleotide sequence ID" value="NZ_JAUQSX010000007.1"/>
</dbReference>
<name>A0ABT9ACS4_9BACT</name>
<evidence type="ECO:0000256" key="2">
    <source>
        <dbReference type="SAM" id="Phobius"/>
    </source>
</evidence>
<sequence length="189" mass="21298">MLLSTFLFLPFLPQWAQIALSIFTGLGGMGSVLALVKVRREKQDFLIAQATQKAKEEKDLEARLKDYKEFKEKYALDLKHTEDRMTGFNVAMEKVADKAGEDCKALETKIGNLQGLSNEVTKLQTTTDGTNSRVEKLEGSLEKLENRLNTRLDNLEKKTDDNARWQNSVLNEILLHLNGGGKRFPAPQS</sequence>
<feature type="transmembrane region" description="Helical" evidence="2">
    <location>
        <begin position="15"/>
        <end position="36"/>
    </location>
</feature>
<organism evidence="3 4">
    <name type="scientific">Hymenobacter mellowenesis</name>
    <dbReference type="NCBI Taxonomy" id="3063995"/>
    <lineage>
        <taxon>Bacteria</taxon>
        <taxon>Pseudomonadati</taxon>
        <taxon>Bacteroidota</taxon>
        <taxon>Cytophagia</taxon>
        <taxon>Cytophagales</taxon>
        <taxon>Hymenobacteraceae</taxon>
        <taxon>Hymenobacter</taxon>
    </lineage>
</organism>
<dbReference type="Gene3D" id="1.20.5.170">
    <property type="match status" value="1"/>
</dbReference>
<evidence type="ECO:0000313" key="4">
    <source>
        <dbReference type="Proteomes" id="UP001167796"/>
    </source>
</evidence>
<keyword evidence="1" id="KW-0175">Coiled coil</keyword>